<dbReference type="EMBL" id="JAEUBG010002048">
    <property type="protein sequence ID" value="KAH3685365.1"/>
    <property type="molecule type" value="Genomic_DNA"/>
</dbReference>
<dbReference type="GO" id="GO:0005524">
    <property type="term" value="F:ATP binding"/>
    <property type="evidence" value="ECO:0007669"/>
    <property type="project" value="UniProtKB-KW"/>
</dbReference>
<dbReference type="GO" id="GO:0005783">
    <property type="term" value="C:endoplasmic reticulum"/>
    <property type="evidence" value="ECO:0007669"/>
    <property type="project" value="TreeGrafter"/>
</dbReference>
<evidence type="ECO:0000256" key="2">
    <source>
        <dbReference type="ARBA" id="ARBA00022840"/>
    </source>
</evidence>
<proteinExistence type="predicted"/>
<dbReference type="OrthoDB" id="1700726at2759"/>
<dbReference type="InterPro" id="IPR042099">
    <property type="entry name" value="ANL_N_sf"/>
</dbReference>
<dbReference type="SUPFAM" id="SSF56801">
    <property type="entry name" value="Acetyl-CoA synthetase-like"/>
    <property type="match status" value="1"/>
</dbReference>
<dbReference type="GO" id="GO:0004467">
    <property type="term" value="F:long-chain fatty acid-CoA ligase activity"/>
    <property type="evidence" value="ECO:0007669"/>
    <property type="project" value="TreeGrafter"/>
</dbReference>
<dbReference type="PANTHER" id="PTHR43272">
    <property type="entry name" value="LONG-CHAIN-FATTY-ACID--COA LIGASE"/>
    <property type="match status" value="1"/>
</dbReference>
<keyword evidence="2" id="KW-0067">ATP-binding</keyword>
<reference evidence="3" key="2">
    <citation type="submission" date="2021-01" db="EMBL/GenBank/DDBJ databases">
        <authorList>
            <person name="Schikora-Tamarit M.A."/>
        </authorList>
    </citation>
    <scope>NUCLEOTIDE SEQUENCE</scope>
    <source>
        <strain evidence="3">CBS2887</strain>
    </source>
</reference>
<dbReference type="GO" id="GO:0016020">
    <property type="term" value="C:membrane"/>
    <property type="evidence" value="ECO:0007669"/>
    <property type="project" value="TreeGrafter"/>
</dbReference>
<evidence type="ECO:0008006" key="5">
    <source>
        <dbReference type="Google" id="ProtNLM"/>
    </source>
</evidence>
<comment type="caution">
    <text evidence="3">The sequence shown here is derived from an EMBL/GenBank/DDBJ whole genome shotgun (WGS) entry which is preliminary data.</text>
</comment>
<reference evidence="3" key="1">
    <citation type="journal article" date="2021" name="Open Biol.">
        <title>Shared evolutionary footprints suggest mitochondrial oxidative damage underlies multiple complex I losses in fungi.</title>
        <authorList>
            <person name="Schikora-Tamarit M.A."/>
            <person name="Marcet-Houben M."/>
            <person name="Nosek J."/>
            <person name="Gabaldon T."/>
        </authorList>
    </citation>
    <scope>NUCLEOTIDE SEQUENCE</scope>
    <source>
        <strain evidence="3">CBS2887</strain>
    </source>
</reference>
<keyword evidence="4" id="KW-1185">Reference proteome</keyword>
<dbReference type="AlphaFoldDB" id="A0A9P8Q964"/>
<evidence type="ECO:0000313" key="4">
    <source>
        <dbReference type="Proteomes" id="UP000774326"/>
    </source>
</evidence>
<dbReference type="Proteomes" id="UP000774326">
    <property type="component" value="Unassembled WGS sequence"/>
</dbReference>
<dbReference type="PANTHER" id="PTHR43272:SF33">
    <property type="entry name" value="AMP-BINDING DOMAIN-CONTAINING PROTEIN-RELATED"/>
    <property type="match status" value="1"/>
</dbReference>
<evidence type="ECO:0000313" key="3">
    <source>
        <dbReference type="EMBL" id="KAH3685365.1"/>
    </source>
</evidence>
<accession>A0A9P8Q964</accession>
<organism evidence="3 4">
    <name type="scientific">Wickerhamomyces pijperi</name>
    <name type="common">Yeast</name>
    <name type="synonym">Pichia pijperi</name>
    <dbReference type="NCBI Taxonomy" id="599730"/>
    <lineage>
        <taxon>Eukaryota</taxon>
        <taxon>Fungi</taxon>
        <taxon>Dikarya</taxon>
        <taxon>Ascomycota</taxon>
        <taxon>Saccharomycotina</taxon>
        <taxon>Saccharomycetes</taxon>
        <taxon>Phaffomycetales</taxon>
        <taxon>Wickerhamomycetaceae</taxon>
        <taxon>Wickerhamomyces</taxon>
    </lineage>
</organism>
<name>A0A9P8Q964_WICPI</name>
<protein>
    <recommendedName>
        <fullName evidence="5">AMP-dependent synthetase/ligase domain-containing protein</fullName>
    </recommendedName>
</protein>
<sequence length="227" mass="26728">MSVESEFDQRWIENKPELGYEYEKNKSGQMLVRGGAIFSGYYKDPEATKEAFDEYGFYRTGDVVRLREDEKFQIIDRAKNFFKLTQGEFVSSESVENDYLAKFLYWFTQVWITGDKDQSFTVGLFAVDRDKLARFARHYGFDVEDIDIDDLGLKRVFYGKIMKPVSNDESFQVKGFEKVKNFKLFSGDFMTIDNDTLTTTTTMKIRRHKVNQVFKDDIKELYEEGEL</sequence>
<dbReference type="Gene3D" id="3.40.50.12780">
    <property type="entry name" value="N-terminal domain of ligase-like"/>
    <property type="match status" value="1"/>
</dbReference>
<evidence type="ECO:0000256" key="1">
    <source>
        <dbReference type="ARBA" id="ARBA00022741"/>
    </source>
</evidence>
<keyword evidence="1" id="KW-0547">Nucleotide-binding</keyword>
<gene>
    <name evidence="3" type="ORF">WICPIJ_003650</name>
</gene>